<dbReference type="InterPro" id="IPR001375">
    <property type="entry name" value="Peptidase_S9_cat"/>
</dbReference>
<keyword evidence="7" id="KW-1185">Reference proteome</keyword>
<keyword evidence="2" id="KW-0720">Serine protease</keyword>
<feature type="domain" description="Peptidase S9 prolyl oligopeptidase catalytic" evidence="5">
    <location>
        <begin position="491"/>
        <end position="690"/>
    </location>
</feature>
<evidence type="ECO:0000256" key="3">
    <source>
        <dbReference type="SAM" id="MobiDB-lite"/>
    </source>
</evidence>
<evidence type="ECO:0000256" key="1">
    <source>
        <dbReference type="ARBA" id="ARBA00022801"/>
    </source>
</evidence>
<dbReference type="RefSeq" id="WP_343793726.1">
    <property type="nucleotide sequence ID" value="NZ_BAAAEU010000025.1"/>
</dbReference>
<dbReference type="InterPro" id="IPR011042">
    <property type="entry name" value="6-blade_b-propeller_TolB-like"/>
</dbReference>
<dbReference type="PANTHER" id="PTHR42776:SF27">
    <property type="entry name" value="DIPEPTIDYL PEPTIDASE FAMILY MEMBER 6"/>
    <property type="match status" value="1"/>
</dbReference>
<dbReference type="PANTHER" id="PTHR42776">
    <property type="entry name" value="SERINE PEPTIDASE S9 FAMILY MEMBER"/>
    <property type="match status" value="1"/>
</dbReference>
<reference evidence="7" key="1">
    <citation type="journal article" date="2019" name="Int. J. Syst. Evol. Microbiol.">
        <title>The Global Catalogue of Microorganisms (GCM) 10K type strain sequencing project: providing services to taxonomists for standard genome sequencing and annotation.</title>
        <authorList>
            <consortium name="The Broad Institute Genomics Platform"/>
            <consortium name="The Broad Institute Genome Sequencing Center for Infectious Disease"/>
            <person name="Wu L."/>
            <person name="Ma J."/>
        </authorList>
    </citation>
    <scope>NUCLEOTIDE SEQUENCE [LARGE SCALE GENOMIC DNA]</scope>
    <source>
        <strain evidence="7">JCM 15421</strain>
    </source>
</reference>
<dbReference type="InterPro" id="IPR029058">
    <property type="entry name" value="AB_hydrolase_fold"/>
</dbReference>
<evidence type="ECO:0000256" key="4">
    <source>
        <dbReference type="SAM" id="SignalP"/>
    </source>
</evidence>
<accession>A0ABP3U7Z1</accession>
<sequence>MMRPDKADIMKRLALLAILFVLPCEPAAASKDRKTVEPGDLVSLRNVREARVSPDGRVIAYLVDAEQKTTVWLVSTDGKSAPRPFVLDGESAVSPAWTPDGKFLTFLSKRENPLRGEKSFHFSFSDADAPGEKSSSTGDAEVTSEHATQKGRQIWMIPLDGGGVIPLTDIPGGIKKFKWSRNGKLLAFVRRDPEAKVLAERRALKADEVEVDKNYRYDRLWVFDLATRQARLLTPPDLNIVEFDWSPDGKRIAASASATPRVNDVENVLKIVVFDTATGHLDKAFPGNAGERIVRWSPTGSVLAFFKLAPTTDTTVPVLYDVDSGAETVIGSDIPATVKDMVWDRQGNSLTATVLKGVTFHLVKIDARSGALSESGTFEGSPSELSASVDGETLAYVQETRDHPGEVHARVGGRERRLTHANTQVESWNLGTEQPLTWTSSKDGRSIYGVLLLPPGYDKNMRYKTVVHLHGGPTSAWDLGFHGTWYDWGRVLASHGYVVLLPNPRGSEGGGTSFSEAIDRNWGDAELQDIMDGVDVLISRGIADPARLGIGGWSYGGYLTAWAVTHTDRFKVAVAGAAIADLISMATTTDIAPDFLTRFYGDLTSHRDLYDVHSPIRFLEHCHTPTLVLHGEADTRVPISQGEEFYNGLRFMGRETQMVRYPREWHFFDEDSHRRDSMERMLHWYDSHLN</sequence>
<feature type="chain" id="PRO_5046337558" evidence="4">
    <location>
        <begin position="30"/>
        <end position="690"/>
    </location>
</feature>
<dbReference type="Pfam" id="PF07676">
    <property type="entry name" value="PD40"/>
    <property type="match status" value="1"/>
</dbReference>
<proteinExistence type="predicted"/>
<organism evidence="6 7">
    <name type="scientific">Dokdonella soli</name>
    <dbReference type="NCBI Taxonomy" id="529810"/>
    <lineage>
        <taxon>Bacteria</taxon>
        <taxon>Pseudomonadati</taxon>
        <taxon>Pseudomonadota</taxon>
        <taxon>Gammaproteobacteria</taxon>
        <taxon>Lysobacterales</taxon>
        <taxon>Rhodanobacteraceae</taxon>
        <taxon>Dokdonella</taxon>
    </lineage>
</organism>
<keyword evidence="4" id="KW-0732">Signal</keyword>
<evidence type="ECO:0000259" key="5">
    <source>
        <dbReference type="Pfam" id="PF00326"/>
    </source>
</evidence>
<dbReference type="Pfam" id="PF00326">
    <property type="entry name" value="Peptidase_S9"/>
    <property type="match status" value="1"/>
</dbReference>
<dbReference type="SUPFAM" id="SSF82171">
    <property type="entry name" value="DPP6 N-terminal domain-like"/>
    <property type="match status" value="1"/>
</dbReference>
<dbReference type="EMBL" id="BAAAEU010000025">
    <property type="protein sequence ID" value="GAA0723621.1"/>
    <property type="molecule type" value="Genomic_DNA"/>
</dbReference>
<dbReference type="Proteomes" id="UP001501523">
    <property type="component" value="Unassembled WGS sequence"/>
</dbReference>
<feature type="signal peptide" evidence="4">
    <location>
        <begin position="1"/>
        <end position="29"/>
    </location>
</feature>
<dbReference type="InterPro" id="IPR011659">
    <property type="entry name" value="WD40"/>
</dbReference>
<evidence type="ECO:0000313" key="6">
    <source>
        <dbReference type="EMBL" id="GAA0723621.1"/>
    </source>
</evidence>
<comment type="caution">
    <text evidence="6">The sequence shown here is derived from an EMBL/GenBank/DDBJ whole genome shotgun (WGS) entry which is preliminary data.</text>
</comment>
<keyword evidence="2" id="KW-0645">Protease</keyword>
<keyword evidence="1" id="KW-0378">Hydrolase</keyword>
<dbReference type="Gene3D" id="3.40.50.1820">
    <property type="entry name" value="alpha/beta hydrolase"/>
    <property type="match status" value="1"/>
</dbReference>
<name>A0ABP3U7Z1_9GAMM</name>
<dbReference type="SUPFAM" id="SSF53474">
    <property type="entry name" value="alpha/beta-Hydrolases"/>
    <property type="match status" value="1"/>
</dbReference>
<feature type="region of interest" description="Disordered" evidence="3">
    <location>
        <begin position="121"/>
        <end position="147"/>
    </location>
</feature>
<dbReference type="Gene3D" id="2.120.10.30">
    <property type="entry name" value="TolB, C-terminal domain"/>
    <property type="match status" value="2"/>
</dbReference>
<protein>
    <submittedName>
        <fullName evidence="6">S9 family peptidase</fullName>
    </submittedName>
</protein>
<evidence type="ECO:0000256" key="2">
    <source>
        <dbReference type="ARBA" id="ARBA00022825"/>
    </source>
</evidence>
<evidence type="ECO:0000313" key="7">
    <source>
        <dbReference type="Proteomes" id="UP001501523"/>
    </source>
</evidence>
<gene>
    <name evidence="6" type="ORF">GCM10009105_35790</name>
</gene>